<comment type="caution">
    <text evidence="13">The sequence shown here is derived from an EMBL/GenBank/DDBJ whole genome shotgun (WGS) entry which is preliminary data.</text>
</comment>
<evidence type="ECO:0000256" key="3">
    <source>
        <dbReference type="ARBA" id="ARBA00022618"/>
    </source>
</evidence>
<feature type="compositionally biased region" description="Basic residues" evidence="10">
    <location>
        <begin position="61"/>
        <end position="78"/>
    </location>
</feature>
<dbReference type="HAMAP" id="MF_00321">
    <property type="entry name" value="GTPase_EngB"/>
    <property type="match status" value="1"/>
</dbReference>
<dbReference type="EMBL" id="JALLBG020000070">
    <property type="protein sequence ID" value="KAL3767989.1"/>
    <property type="molecule type" value="Genomic_DNA"/>
</dbReference>
<name>A0ABD3MVK4_9STRA</name>
<dbReference type="GO" id="GO:0051301">
    <property type="term" value="P:cell division"/>
    <property type="evidence" value="ECO:0007669"/>
    <property type="project" value="UniProtKB-KW"/>
</dbReference>
<accession>A0ABD3MVK4</accession>
<keyword evidence="3" id="KW-0132">Cell division</keyword>
<evidence type="ECO:0000313" key="14">
    <source>
        <dbReference type="Proteomes" id="UP001530293"/>
    </source>
</evidence>
<dbReference type="PROSITE" id="PS51257">
    <property type="entry name" value="PROKAR_LIPOPROTEIN"/>
    <property type="match status" value="1"/>
</dbReference>
<evidence type="ECO:0000256" key="6">
    <source>
        <dbReference type="ARBA" id="ARBA00022842"/>
    </source>
</evidence>
<evidence type="ECO:0000256" key="7">
    <source>
        <dbReference type="ARBA" id="ARBA00023134"/>
    </source>
</evidence>
<dbReference type="Pfam" id="PF01926">
    <property type="entry name" value="MMR_HSR1"/>
    <property type="match status" value="1"/>
</dbReference>
<protein>
    <recommendedName>
        <fullName evidence="12">EngB-type G domain-containing protein</fullName>
    </recommendedName>
</protein>
<dbReference type="CDD" id="cd01876">
    <property type="entry name" value="YihA_EngB"/>
    <property type="match status" value="1"/>
</dbReference>
<feature type="region of interest" description="Disordered" evidence="10">
    <location>
        <begin position="59"/>
        <end position="138"/>
    </location>
</feature>
<proteinExistence type="inferred from homology"/>
<evidence type="ECO:0000256" key="2">
    <source>
        <dbReference type="ARBA" id="ARBA00009638"/>
    </source>
</evidence>
<evidence type="ECO:0000256" key="5">
    <source>
        <dbReference type="ARBA" id="ARBA00022741"/>
    </source>
</evidence>
<feature type="chain" id="PRO_5044787500" description="EngB-type G domain-containing protein" evidence="11">
    <location>
        <begin position="19"/>
        <end position="538"/>
    </location>
</feature>
<evidence type="ECO:0000313" key="13">
    <source>
        <dbReference type="EMBL" id="KAL3767989.1"/>
    </source>
</evidence>
<evidence type="ECO:0000256" key="10">
    <source>
        <dbReference type="SAM" id="MobiDB-lite"/>
    </source>
</evidence>
<dbReference type="PROSITE" id="PS51706">
    <property type="entry name" value="G_ENGB"/>
    <property type="match status" value="1"/>
</dbReference>
<dbReference type="Gene3D" id="3.40.50.300">
    <property type="entry name" value="P-loop containing nucleotide triphosphate hydrolases"/>
    <property type="match status" value="1"/>
</dbReference>
<keyword evidence="11" id="KW-0732">Signal</keyword>
<evidence type="ECO:0000256" key="8">
    <source>
        <dbReference type="ARBA" id="ARBA00023210"/>
    </source>
</evidence>
<dbReference type="InterPro" id="IPR030393">
    <property type="entry name" value="G_ENGB_dom"/>
</dbReference>
<comment type="similarity">
    <text evidence="2">Belongs to the TRAFAC class TrmE-Era-EngA-EngB-Septin-like GTPase superfamily. EngB GTPase family.</text>
</comment>
<feature type="signal peptide" evidence="11">
    <location>
        <begin position="1"/>
        <end position="18"/>
    </location>
</feature>
<keyword evidence="7" id="KW-0342">GTP-binding</keyword>
<dbReference type="Proteomes" id="UP001530293">
    <property type="component" value="Unassembled WGS sequence"/>
</dbReference>
<dbReference type="PANTHER" id="PTHR11649">
    <property type="entry name" value="MSS1/TRME-RELATED GTP-BINDING PROTEIN"/>
    <property type="match status" value="1"/>
</dbReference>
<comment type="cofactor">
    <cofactor evidence="1">
        <name>Mg(2+)</name>
        <dbReference type="ChEBI" id="CHEBI:18420"/>
    </cofactor>
</comment>
<reference evidence="13 14" key="1">
    <citation type="submission" date="2024-10" db="EMBL/GenBank/DDBJ databases">
        <title>Updated reference genomes for cyclostephanoid diatoms.</title>
        <authorList>
            <person name="Roberts W.R."/>
            <person name="Alverson A.J."/>
        </authorList>
    </citation>
    <scope>NUCLEOTIDE SEQUENCE [LARGE SCALE GENOMIC DNA]</scope>
    <source>
        <strain evidence="13 14">AJA232-27</strain>
    </source>
</reference>
<keyword evidence="6" id="KW-0460">Magnesium</keyword>
<gene>
    <name evidence="13" type="ORF">ACHAWU_005447</name>
</gene>
<feature type="domain" description="EngB-type G" evidence="12">
    <location>
        <begin position="220"/>
        <end position="412"/>
    </location>
</feature>
<keyword evidence="14" id="KW-1185">Reference proteome</keyword>
<dbReference type="GO" id="GO:0005525">
    <property type="term" value="F:GTP binding"/>
    <property type="evidence" value="ECO:0007669"/>
    <property type="project" value="UniProtKB-KW"/>
</dbReference>
<dbReference type="InterPro" id="IPR027417">
    <property type="entry name" value="P-loop_NTPase"/>
</dbReference>
<evidence type="ECO:0000256" key="9">
    <source>
        <dbReference type="ARBA" id="ARBA00023306"/>
    </source>
</evidence>
<keyword evidence="9" id="KW-0131">Cell cycle</keyword>
<keyword evidence="8" id="KW-0717">Septation</keyword>
<organism evidence="13 14">
    <name type="scientific">Discostella pseudostelligera</name>
    <dbReference type="NCBI Taxonomy" id="259834"/>
    <lineage>
        <taxon>Eukaryota</taxon>
        <taxon>Sar</taxon>
        <taxon>Stramenopiles</taxon>
        <taxon>Ochrophyta</taxon>
        <taxon>Bacillariophyta</taxon>
        <taxon>Coscinodiscophyceae</taxon>
        <taxon>Thalassiosirophycidae</taxon>
        <taxon>Stephanodiscales</taxon>
        <taxon>Stephanodiscaceae</taxon>
        <taxon>Discostella</taxon>
    </lineage>
</organism>
<evidence type="ECO:0000256" key="11">
    <source>
        <dbReference type="SAM" id="SignalP"/>
    </source>
</evidence>
<dbReference type="InterPro" id="IPR006073">
    <property type="entry name" value="GTP-bd"/>
</dbReference>
<evidence type="ECO:0000256" key="4">
    <source>
        <dbReference type="ARBA" id="ARBA00022723"/>
    </source>
</evidence>
<keyword evidence="4" id="KW-0479">Metal-binding</keyword>
<dbReference type="NCBIfam" id="TIGR03598">
    <property type="entry name" value="GTPase_YsxC"/>
    <property type="match status" value="1"/>
</dbReference>
<dbReference type="SUPFAM" id="SSF52540">
    <property type="entry name" value="P-loop containing nucleoside triphosphate hydrolases"/>
    <property type="match status" value="1"/>
</dbReference>
<evidence type="ECO:0000256" key="1">
    <source>
        <dbReference type="ARBA" id="ARBA00001946"/>
    </source>
</evidence>
<dbReference type="InterPro" id="IPR019987">
    <property type="entry name" value="GTP-bd_ribosome_bio_YsxC"/>
</dbReference>
<evidence type="ECO:0000259" key="12">
    <source>
        <dbReference type="PROSITE" id="PS51706"/>
    </source>
</evidence>
<dbReference type="PANTHER" id="PTHR11649:SF13">
    <property type="entry name" value="ENGB-TYPE G DOMAIN-CONTAINING PROTEIN"/>
    <property type="match status" value="1"/>
</dbReference>
<sequence>MSRHNHSLISVAVSIVSACLVGNLPSPTCAFALMVRPPSHCMHSPTLPIITTSLNMAKGGVHGKKTRMINATTKKKKTSNPNAPGKHRKTSKRDRPPEGDNKSDRKQSTSTSTTSRPKLSILGTTKKNAPPWQVLGEKDMKKNVEAEIIRRERIKLGIDSSSAGNTNKETFRADVSGSNKLISPSDRIMLNWKRFNPVSTPSDLTLVGAYLEKRLPPSLGVPEVAFLGRSNVGKSSLLNKLVAKVGGDTARVGKTPGATAAVNLYALLGQPKRKGGSLITGAGGAKPILGFADLPGFGFAKLSKETKESVEDTAELYLGKRRELSLGILLVDSRRIPNEDDRAVLAALFDMGVPLIVVATKSDKLKSSEVDMAMAEIRDGLGLPDGQPLRISCVTGEGIRELWSIILDACESRVEELKLAIEEGRDDGGVMRMALDEDDDENSGFYDDYEDEDGDEEGEYFDDDEDLVYDQGYDWVQNDSRFDNNMDDVLDNFYDGDQFIEDDDFVDEAQWSDRTEKESFKLKNLKKRVDEMERRGEI</sequence>
<feature type="compositionally biased region" description="Basic and acidic residues" evidence="10">
    <location>
        <begin position="93"/>
        <end position="107"/>
    </location>
</feature>
<dbReference type="AlphaFoldDB" id="A0ABD3MVK4"/>
<keyword evidence="5" id="KW-0547">Nucleotide-binding</keyword>
<dbReference type="GO" id="GO:0046872">
    <property type="term" value="F:metal ion binding"/>
    <property type="evidence" value="ECO:0007669"/>
    <property type="project" value="UniProtKB-KW"/>
</dbReference>